<dbReference type="AlphaFoldDB" id="A0AB34IFI1"/>
<proteinExistence type="predicted"/>
<reference evidence="2 3" key="1">
    <citation type="journal article" date="2024" name="Science">
        <title>Giant polyketide synthase enzymes in the biosynthesis of giant marine polyether toxins.</title>
        <authorList>
            <person name="Fallon T.R."/>
            <person name="Shende V.V."/>
            <person name="Wierzbicki I.H."/>
            <person name="Pendleton A.L."/>
            <person name="Watervoot N.F."/>
            <person name="Auber R.P."/>
            <person name="Gonzalez D.J."/>
            <person name="Wisecaver J.H."/>
            <person name="Moore B.S."/>
        </authorList>
    </citation>
    <scope>NUCLEOTIDE SEQUENCE [LARGE SCALE GENOMIC DNA]</scope>
    <source>
        <strain evidence="2 3">12B1</strain>
    </source>
</reference>
<accession>A0AB34IFI1</accession>
<name>A0AB34IFI1_PRYPA</name>
<feature type="region of interest" description="Disordered" evidence="1">
    <location>
        <begin position="1"/>
        <end position="50"/>
    </location>
</feature>
<dbReference type="Proteomes" id="UP001515480">
    <property type="component" value="Unassembled WGS sequence"/>
</dbReference>
<evidence type="ECO:0000313" key="3">
    <source>
        <dbReference type="Proteomes" id="UP001515480"/>
    </source>
</evidence>
<comment type="caution">
    <text evidence="2">The sequence shown here is derived from an EMBL/GenBank/DDBJ whole genome shotgun (WGS) entry which is preliminary data.</text>
</comment>
<evidence type="ECO:0000256" key="1">
    <source>
        <dbReference type="SAM" id="MobiDB-lite"/>
    </source>
</evidence>
<organism evidence="2 3">
    <name type="scientific">Prymnesium parvum</name>
    <name type="common">Toxic golden alga</name>
    <dbReference type="NCBI Taxonomy" id="97485"/>
    <lineage>
        <taxon>Eukaryota</taxon>
        <taxon>Haptista</taxon>
        <taxon>Haptophyta</taxon>
        <taxon>Prymnesiophyceae</taxon>
        <taxon>Prymnesiales</taxon>
        <taxon>Prymnesiaceae</taxon>
        <taxon>Prymnesium</taxon>
    </lineage>
</organism>
<dbReference type="EMBL" id="JBGBPQ010000027">
    <property type="protein sequence ID" value="KAL1498810.1"/>
    <property type="molecule type" value="Genomic_DNA"/>
</dbReference>
<gene>
    <name evidence="2" type="ORF">AB1Y20_014115</name>
</gene>
<feature type="compositionally biased region" description="Low complexity" evidence="1">
    <location>
        <begin position="11"/>
        <end position="21"/>
    </location>
</feature>
<evidence type="ECO:0000313" key="2">
    <source>
        <dbReference type="EMBL" id="KAL1498810.1"/>
    </source>
</evidence>
<feature type="compositionally biased region" description="Pro residues" evidence="1">
    <location>
        <begin position="31"/>
        <end position="50"/>
    </location>
</feature>
<protein>
    <submittedName>
        <fullName evidence="2">Uncharacterized protein</fullName>
    </submittedName>
</protein>
<sequence length="274" mass="29339">MPPRMLWNHLRPPSRSSSFSDASDKGAPSPLRTPSPLLPPSLPRSPSRFAPPSPLPPCSLHVVEPTYGACVAAVVSLPGVDLRLAHLHTLALAAAGSPASHAYSRAPNAQRVAHGTILVDHAPASQRGEMLVVRYLDEAGRILAESEPFRGPQQAARRASVTCRSADTHGTIADFELLDGQPAAEHDFVALCKAGCAIDEYITYEYLAHPPAAVGTVMLARDEYTEPGSYVLRYTCGGDYSVAGESAPFQVLEEGCSTFRSMDYAEIFPQTMKS</sequence>
<keyword evidence="3" id="KW-1185">Reference proteome</keyword>